<evidence type="ECO:0000313" key="2">
    <source>
        <dbReference type="Proteomes" id="UP000697472"/>
    </source>
</evidence>
<protein>
    <recommendedName>
        <fullName evidence="3">Conjugal transfer protein</fullName>
    </recommendedName>
</protein>
<name>A0ABS2PPW3_9STRE</name>
<accession>A0ABS2PPW3</accession>
<evidence type="ECO:0008006" key="3">
    <source>
        <dbReference type="Google" id="ProtNLM"/>
    </source>
</evidence>
<gene>
    <name evidence="1" type="ORF">JOC28_000370</name>
</gene>
<reference evidence="1 2" key="1">
    <citation type="submission" date="2021-01" db="EMBL/GenBank/DDBJ databases">
        <title>Genomic Encyclopedia of Type Strains, Phase IV (KMG-IV): sequencing the most valuable type-strain genomes for metagenomic binning, comparative biology and taxonomic classification.</title>
        <authorList>
            <person name="Goeker M."/>
        </authorList>
    </citation>
    <scope>NUCLEOTIDE SEQUENCE [LARGE SCALE GENOMIC DNA]</scope>
    <source>
        <strain evidence="1 2">DSM 27382</strain>
    </source>
</reference>
<evidence type="ECO:0000313" key="1">
    <source>
        <dbReference type="EMBL" id="MBM7642078.1"/>
    </source>
</evidence>
<proteinExistence type="predicted"/>
<organism evidence="1 2">
    <name type="scientific">Streptococcus loxodontisalivarius</name>
    <dbReference type="NCBI Taxonomy" id="1349415"/>
    <lineage>
        <taxon>Bacteria</taxon>
        <taxon>Bacillati</taxon>
        <taxon>Bacillota</taxon>
        <taxon>Bacilli</taxon>
        <taxon>Lactobacillales</taxon>
        <taxon>Streptococcaceae</taxon>
        <taxon>Streptococcus</taxon>
    </lineage>
</organism>
<keyword evidence="2" id="KW-1185">Reference proteome</keyword>
<sequence length="44" mass="5486">MRTILLEYHMQVSMLEILYRKKLLTEVEYINIKSKLKRKYKNII</sequence>
<dbReference type="Proteomes" id="UP000697472">
    <property type="component" value="Unassembled WGS sequence"/>
</dbReference>
<dbReference type="EMBL" id="JAFBEH010000004">
    <property type="protein sequence ID" value="MBM7642078.1"/>
    <property type="molecule type" value="Genomic_DNA"/>
</dbReference>
<comment type="caution">
    <text evidence="1">The sequence shown here is derived from an EMBL/GenBank/DDBJ whole genome shotgun (WGS) entry which is preliminary data.</text>
</comment>
<dbReference type="RefSeq" id="WP_386701323.1">
    <property type="nucleotide sequence ID" value="NZ_JBHSYL010000070.1"/>
</dbReference>